<dbReference type="Proteomes" id="UP000093592">
    <property type="component" value="Unassembled WGS sequence"/>
</dbReference>
<keyword evidence="8" id="KW-0800">Toxin</keyword>
<dbReference type="Gene3D" id="3.40.50.1010">
    <property type="entry name" value="5'-nuclease"/>
    <property type="match status" value="1"/>
</dbReference>
<keyword evidence="2 8" id="KW-1277">Toxin-antitoxin system</keyword>
<dbReference type="AlphaFoldDB" id="A0A1A2ZGM5"/>
<evidence type="ECO:0000256" key="7">
    <source>
        <dbReference type="ARBA" id="ARBA00038093"/>
    </source>
</evidence>
<dbReference type="InterPro" id="IPR022907">
    <property type="entry name" value="VapC_family"/>
</dbReference>
<dbReference type="RefSeq" id="WP_065013568.1">
    <property type="nucleotide sequence ID" value="NZ_LZKJ01000059.1"/>
</dbReference>
<dbReference type="GO" id="GO:0004540">
    <property type="term" value="F:RNA nuclease activity"/>
    <property type="evidence" value="ECO:0007669"/>
    <property type="project" value="InterPro"/>
</dbReference>
<comment type="similarity">
    <text evidence="7 8">Belongs to the PINc/VapC protein family.</text>
</comment>
<evidence type="ECO:0000256" key="5">
    <source>
        <dbReference type="ARBA" id="ARBA00022801"/>
    </source>
</evidence>
<dbReference type="InterPro" id="IPR029060">
    <property type="entry name" value="PIN-like_dom_sf"/>
</dbReference>
<evidence type="ECO:0000256" key="6">
    <source>
        <dbReference type="ARBA" id="ARBA00022842"/>
    </source>
</evidence>
<keyword evidence="3 8" id="KW-0540">Nuclease</keyword>
<sequence length="137" mass="14712">MRAVVDTSVLIGQDPPSHVEAAISVASIAELHFGVVVARDDDERAARTARLGAIESAFDPLPVTVEIAREWARLSAAVSNRGGQPRRRAVDLVIAATANIYGVPLLSHDSGDFRIIADLVDVRRPSEVRPPEPEADE</sequence>
<evidence type="ECO:0000256" key="8">
    <source>
        <dbReference type="HAMAP-Rule" id="MF_00265"/>
    </source>
</evidence>
<evidence type="ECO:0000313" key="10">
    <source>
        <dbReference type="EMBL" id="OBI49754.1"/>
    </source>
</evidence>
<dbReference type="HAMAP" id="MF_00265">
    <property type="entry name" value="VapC_Nob1"/>
    <property type="match status" value="1"/>
</dbReference>
<dbReference type="GO" id="GO:0000287">
    <property type="term" value="F:magnesium ion binding"/>
    <property type="evidence" value="ECO:0007669"/>
    <property type="project" value="UniProtKB-UniRule"/>
</dbReference>
<dbReference type="PANTHER" id="PTHR33653">
    <property type="entry name" value="RIBONUCLEASE VAPC2"/>
    <property type="match status" value="1"/>
</dbReference>
<keyword evidence="5 8" id="KW-0378">Hydrolase</keyword>
<dbReference type="InterPro" id="IPR002716">
    <property type="entry name" value="PIN_dom"/>
</dbReference>
<accession>A0A1A2ZGM5</accession>
<evidence type="ECO:0000256" key="1">
    <source>
        <dbReference type="ARBA" id="ARBA00001946"/>
    </source>
</evidence>
<comment type="function">
    <text evidence="8">Toxic component of a toxin-antitoxin (TA) system. An RNase.</text>
</comment>
<gene>
    <name evidence="8" type="primary">vapC</name>
    <name evidence="10" type="ORF">A5707_16175</name>
</gene>
<feature type="domain" description="PIN" evidence="9">
    <location>
        <begin position="4"/>
        <end position="117"/>
    </location>
</feature>
<keyword evidence="4 8" id="KW-0479">Metal-binding</keyword>
<dbReference type="Pfam" id="PF01850">
    <property type="entry name" value="PIN"/>
    <property type="match status" value="1"/>
</dbReference>
<comment type="caution">
    <text evidence="10">The sequence shown here is derived from an EMBL/GenBank/DDBJ whole genome shotgun (WGS) entry which is preliminary data.</text>
</comment>
<feature type="binding site" evidence="8">
    <location>
        <position position="6"/>
    </location>
    <ligand>
        <name>Mg(2+)</name>
        <dbReference type="ChEBI" id="CHEBI:18420"/>
    </ligand>
</feature>
<name>A0A1A2ZGM5_9MYCO</name>
<proteinExistence type="inferred from homology"/>
<evidence type="ECO:0000256" key="4">
    <source>
        <dbReference type="ARBA" id="ARBA00022723"/>
    </source>
</evidence>
<dbReference type="OrthoDB" id="3257696at2"/>
<dbReference type="SUPFAM" id="SSF88723">
    <property type="entry name" value="PIN domain-like"/>
    <property type="match status" value="1"/>
</dbReference>
<dbReference type="PANTHER" id="PTHR33653:SF1">
    <property type="entry name" value="RIBONUCLEASE VAPC2"/>
    <property type="match status" value="1"/>
</dbReference>
<dbReference type="InterPro" id="IPR050556">
    <property type="entry name" value="Type_II_TA_system_RNase"/>
</dbReference>
<evidence type="ECO:0000256" key="3">
    <source>
        <dbReference type="ARBA" id="ARBA00022722"/>
    </source>
</evidence>
<protein>
    <recommendedName>
        <fullName evidence="8">Ribonuclease VapC</fullName>
        <shortName evidence="8">RNase VapC</shortName>
        <ecNumber evidence="8">3.1.-.-</ecNumber>
    </recommendedName>
    <alternativeName>
        <fullName evidence="8">Toxin VapC</fullName>
    </alternativeName>
</protein>
<reference evidence="11" key="1">
    <citation type="submission" date="2016-06" db="EMBL/GenBank/DDBJ databases">
        <authorList>
            <person name="Sutton G."/>
            <person name="Brinkac L."/>
            <person name="Sanka R."/>
            <person name="Adams M."/>
            <person name="Lau E."/>
            <person name="Sam S."/>
            <person name="Sreng N."/>
            <person name="Him V."/>
            <person name="Kerleguer A."/>
            <person name="Cheng S."/>
        </authorList>
    </citation>
    <scope>NUCLEOTIDE SEQUENCE [LARGE SCALE GENOMIC DNA]</scope>
    <source>
        <strain evidence="11">E861</strain>
    </source>
</reference>
<evidence type="ECO:0000256" key="2">
    <source>
        <dbReference type="ARBA" id="ARBA00022649"/>
    </source>
</evidence>
<dbReference type="GO" id="GO:0090729">
    <property type="term" value="F:toxin activity"/>
    <property type="evidence" value="ECO:0007669"/>
    <property type="project" value="UniProtKB-KW"/>
</dbReference>
<evidence type="ECO:0000259" key="9">
    <source>
        <dbReference type="Pfam" id="PF01850"/>
    </source>
</evidence>
<evidence type="ECO:0000313" key="11">
    <source>
        <dbReference type="Proteomes" id="UP000093592"/>
    </source>
</evidence>
<organism evidence="10 11">
    <name type="scientific">Mycobacterium kyorinense</name>
    <dbReference type="NCBI Taxonomy" id="487514"/>
    <lineage>
        <taxon>Bacteria</taxon>
        <taxon>Bacillati</taxon>
        <taxon>Actinomycetota</taxon>
        <taxon>Actinomycetes</taxon>
        <taxon>Mycobacteriales</taxon>
        <taxon>Mycobacteriaceae</taxon>
        <taxon>Mycobacterium</taxon>
    </lineage>
</organism>
<keyword evidence="6 8" id="KW-0460">Magnesium</keyword>
<dbReference type="EC" id="3.1.-.-" evidence="8"/>
<dbReference type="GO" id="GO:0016787">
    <property type="term" value="F:hydrolase activity"/>
    <property type="evidence" value="ECO:0007669"/>
    <property type="project" value="UniProtKB-KW"/>
</dbReference>
<feature type="binding site" evidence="8">
    <location>
        <position position="91"/>
    </location>
    <ligand>
        <name>Mg(2+)</name>
        <dbReference type="ChEBI" id="CHEBI:18420"/>
    </ligand>
</feature>
<comment type="cofactor">
    <cofactor evidence="1 8">
        <name>Mg(2+)</name>
        <dbReference type="ChEBI" id="CHEBI:18420"/>
    </cofactor>
</comment>
<dbReference type="EMBL" id="LZKJ01000059">
    <property type="protein sequence ID" value="OBI49754.1"/>
    <property type="molecule type" value="Genomic_DNA"/>
</dbReference>